<dbReference type="GO" id="GO:0006355">
    <property type="term" value="P:regulation of DNA-templated transcription"/>
    <property type="evidence" value="ECO:0007669"/>
    <property type="project" value="InterPro"/>
</dbReference>
<dbReference type="InterPro" id="IPR038296">
    <property type="entry name" value="ParD_sf"/>
</dbReference>
<dbReference type="EMBL" id="RQVS01000026">
    <property type="protein sequence ID" value="RRJ85580.1"/>
    <property type="molecule type" value="Genomic_DNA"/>
</dbReference>
<accession>A0A3P3VSH1</accession>
<dbReference type="Proteomes" id="UP000274391">
    <property type="component" value="Unassembled WGS sequence"/>
</dbReference>
<keyword evidence="1" id="KW-1277">Toxin-antitoxin system</keyword>
<reference evidence="2 3" key="1">
    <citation type="submission" date="2018-11" db="EMBL/GenBank/DDBJ databases">
        <title>YIM 102482-1 draft genome.</title>
        <authorList>
            <person name="Li G."/>
            <person name="Jiang Y."/>
        </authorList>
    </citation>
    <scope>NUCLEOTIDE SEQUENCE [LARGE SCALE GENOMIC DNA]</scope>
    <source>
        <strain evidence="2 3">YIM 102482-1</strain>
    </source>
</reference>
<evidence type="ECO:0000313" key="3">
    <source>
        <dbReference type="Proteomes" id="UP000274391"/>
    </source>
</evidence>
<organism evidence="2 3">
    <name type="scientific">Gulosibacter macacae</name>
    <dbReference type="NCBI Taxonomy" id="2488791"/>
    <lineage>
        <taxon>Bacteria</taxon>
        <taxon>Bacillati</taxon>
        <taxon>Actinomycetota</taxon>
        <taxon>Actinomycetes</taxon>
        <taxon>Micrococcales</taxon>
        <taxon>Microbacteriaceae</taxon>
        <taxon>Gulosibacter</taxon>
    </lineage>
</organism>
<gene>
    <name evidence="2" type="ORF">EG850_12940</name>
</gene>
<dbReference type="Gene3D" id="6.10.10.120">
    <property type="entry name" value="Antitoxin ParD1-like"/>
    <property type="match status" value="1"/>
</dbReference>
<keyword evidence="3" id="KW-1185">Reference proteome</keyword>
<comment type="caution">
    <text evidence="2">The sequence shown here is derived from an EMBL/GenBank/DDBJ whole genome shotgun (WGS) entry which is preliminary data.</text>
</comment>
<dbReference type="CDD" id="cd22231">
    <property type="entry name" value="RHH_NikR_HicB-like"/>
    <property type="match status" value="1"/>
</dbReference>
<evidence type="ECO:0000313" key="2">
    <source>
        <dbReference type="EMBL" id="RRJ85580.1"/>
    </source>
</evidence>
<dbReference type="InterPro" id="IPR010985">
    <property type="entry name" value="Ribbon_hlx_hlx"/>
</dbReference>
<dbReference type="RefSeq" id="WP_124974144.1">
    <property type="nucleotide sequence ID" value="NZ_RQVS01000026.1"/>
</dbReference>
<dbReference type="Pfam" id="PF03693">
    <property type="entry name" value="ParD_antitoxin"/>
    <property type="match status" value="1"/>
</dbReference>
<evidence type="ECO:0000256" key="1">
    <source>
        <dbReference type="ARBA" id="ARBA00022649"/>
    </source>
</evidence>
<protein>
    <submittedName>
        <fullName evidence="2">Type II toxin-antitoxin system ParD family antitoxin</fullName>
    </submittedName>
</protein>
<proteinExistence type="predicted"/>
<dbReference type="OrthoDB" id="514770at2"/>
<name>A0A3P3VSH1_9MICO</name>
<dbReference type="AlphaFoldDB" id="A0A3P3VSH1"/>
<dbReference type="InterPro" id="IPR022789">
    <property type="entry name" value="ParD"/>
</dbReference>
<dbReference type="SUPFAM" id="SSF47598">
    <property type="entry name" value="Ribbon-helix-helix"/>
    <property type="match status" value="1"/>
</dbReference>
<sequence>MRTTKQLSITLPNNMADALKERVASGAYASESEVIRDGLRALFSQEEAVERWLHTEVVAAYDELRADPSKAISSADMRAHLATLHEQHISKNTT</sequence>